<comment type="caution">
    <text evidence="3">The sequence shown here is derived from an EMBL/GenBank/DDBJ whole genome shotgun (WGS) entry which is preliminary data.</text>
</comment>
<protein>
    <recommendedName>
        <fullName evidence="2">Putative auto-transporter adhesin head GIN domain-containing protein</fullName>
    </recommendedName>
</protein>
<evidence type="ECO:0000313" key="3">
    <source>
        <dbReference type="EMBL" id="KXK26956.1"/>
    </source>
</evidence>
<name>A0A136LZA7_9BACT</name>
<dbReference type="Gene3D" id="2.160.20.120">
    <property type="match status" value="1"/>
</dbReference>
<organism evidence="3 4">
    <name type="scientific">candidate division WS6 bacterium OLB20</name>
    <dbReference type="NCBI Taxonomy" id="1617426"/>
    <lineage>
        <taxon>Bacteria</taxon>
        <taxon>Candidatus Dojkabacteria</taxon>
    </lineage>
</organism>
<feature type="domain" description="Putative auto-transporter adhesin head GIN" evidence="2">
    <location>
        <begin position="52"/>
        <end position="235"/>
    </location>
</feature>
<keyword evidence="1" id="KW-1133">Transmembrane helix</keyword>
<dbReference type="PANTHER" id="PTHR39200:SF1">
    <property type="entry name" value="AUTO-TRANSPORTER ADHESIN HEAD GIN DOMAIN-CONTAINING PROTEIN-RELATED"/>
    <property type="match status" value="1"/>
</dbReference>
<dbReference type="STRING" id="1617426.TR69_WS6001000980"/>
<dbReference type="PATRIC" id="fig|1617426.3.peg.965"/>
<keyword evidence="1" id="KW-0472">Membrane</keyword>
<dbReference type="Pfam" id="PF10988">
    <property type="entry name" value="DUF2807"/>
    <property type="match status" value="1"/>
</dbReference>
<dbReference type="PANTHER" id="PTHR39200">
    <property type="entry name" value="HYPOTHETICAL EXPORTED PROTEIN"/>
    <property type="match status" value="1"/>
</dbReference>
<dbReference type="EMBL" id="JYNZ01000003">
    <property type="protein sequence ID" value="KXK26956.1"/>
    <property type="molecule type" value="Genomic_DNA"/>
</dbReference>
<sequence>MALTQKQKVYIFGGCAVAVVLSLCCMVVSAVLFRSMFVGSGNVVTRDTDVDDFSSFEFNGAAEVRLIQGDSTSVSIQGEDNVLDTYTVSVADGRLTVGTERRGLFDVIPTKPVIVTVYLEDITEIDLNGAADFNADRLQLRDVTLRIDGASSVTMDLFADSLTAVVNGAGSVELLGNTNKLDLTLNGAGSFSSAVLRSRECTVTINGAGSALVNCASTLDATINGTGSIEYLGDPQLTQEINGLGTIKKGNE</sequence>
<dbReference type="AlphaFoldDB" id="A0A136LZA7"/>
<proteinExistence type="predicted"/>
<keyword evidence="1" id="KW-0812">Transmembrane</keyword>
<evidence type="ECO:0000259" key="2">
    <source>
        <dbReference type="Pfam" id="PF10988"/>
    </source>
</evidence>
<dbReference type="Proteomes" id="UP000070457">
    <property type="component" value="Unassembled WGS sequence"/>
</dbReference>
<reference evidence="3 4" key="1">
    <citation type="submission" date="2015-02" db="EMBL/GenBank/DDBJ databases">
        <title>Improved understanding of the partial-nitritation anammox process through 23 genomes representing the majority of the microbial community.</title>
        <authorList>
            <person name="Speth D.R."/>
            <person name="In T Zandt M."/>
            <person name="Guerrero Cruz S."/>
            <person name="Jetten M.S."/>
            <person name="Dutilh B.E."/>
        </authorList>
    </citation>
    <scope>NUCLEOTIDE SEQUENCE [LARGE SCALE GENOMIC DNA]</scope>
    <source>
        <strain evidence="3">OLB20</strain>
    </source>
</reference>
<feature type="transmembrane region" description="Helical" evidence="1">
    <location>
        <begin position="9"/>
        <end position="33"/>
    </location>
</feature>
<evidence type="ECO:0000256" key="1">
    <source>
        <dbReference type="SAM" id="Phobius"/>
    </source>
</evidence>
<accession>A0A136LZA7</accession>
<dbReference type="InterPro" id="IPR021255">
    <property type="entry name" value="DUF2807"/>
</dbReference>
<gene>
    <name evidence="3" type="ORF">TR69_WS6001000980</name>
</gene>
<evidence type="ECO:0000313" key="4">
    <source>
        <dbReference type="Proteomes" id="UP000070457"/>
    </source>
</evidence>